<dbReference type="PRINTS" id="PR00411">
    <property type="entry name" value="PNDRDTASEI"/>
</dbReference>
<name>A0AAW5VT09_9BURK</name>
<dbReference type="RefSeq" id="WP_026485479.1">
    <property type="nucleotide sequence ID" value="NZ_JAPKNB010000006.1"/>
</dbReference>
<keyword evidence="1" id="KW-0560">Oxidoreductase</keyword>
<dbReference type="PANTHER" id="PTHR13847:SF275">
    <property type="entry name" value="GAMMA-GLUTAMYLPUTRESCINE OXIDOREDUCTASE"/>
    <property type="match status" value="1"/>
</dbReference>
<dbReference type="Gene3D" id="3.30.9.10">
    <property type="entry name" value="D-Amino Acid Oxidase, subunit A, domain 2"/>
    <property type="match status" value="1"/>
</dbReference>
<accession>A0AAW5VT09</accession>
<dbReference type="Proteomes" id="UP001208074">
    <property type="component" value="Unassembled WGS sequence"/>
</dbReference>
<organism evidence="3 4">
    <name type="scientific">Alcaligenes phenolicus</name>
    <dbReference type="NCBI Taxonomy" id="232846"/>
    <lineage>
        <taxon>Bacteria</taxon>
        <taxon>Pseudomonadati</taxon>
        <taxon>Pseudomonadota</taxon>
        <taxon>Betaproteobacteria</taxon>
        <taxon>Burkholderiales</taxon>
        <taxon>Alcaligenaceae</taxon>
        <taxon>Alcaligenes</taxon>
    </lineage>
</organism>
<evidence type="ECO:0000313" key="4">
    <source>
        <dbReference type="Proteomes" id="UP001208074"/>
    </source>
</evidence>
<feature type="domain" description="FAD dependent oxidoreductase" evidence="2">
    <location>
        <begin position="31"/>
        <end position="383"/>
    </location>
</feature>
<evidence type="ECO:0000256" key="1">
    <source>
        <dbReference type="ARBA" id="ARBA00023002"/>
    </source>
</evidence>
<evidence type="ECO:0000259" key="2">
    <source>
        <dbReference type="Pfam" id="PF01266"/>
    </source>
</evidence>
<comment type="caution">
    <text evidence="3">The sequence shown here is derived from an EMBL/GenBank/DDBJ whole genome shotgun (WGS) entry which is preliminary data.</text>
</comment>
<protein>
    <submittedName>
        <fullName evidence="3">FAD-binding oxidoreductase</fullName>
    </submittedName>
</protein>
<dbReference type="GO" id="GO:0016491">
    <property type="term" value="F:oxidoreductase activity"/>
    <property type="evidence" value="ECO:0007669"/>
    <property type="project" value="UniProtKB-KW"/>
</dbReference>
<reference evidence="3" key="1">
    <citation type="submission" date="2022-11" db="EMBL/GenBank/DDBJ databases">
        <title>Biodiversity and phylogenetic relationships of bacteria.</title>
        <authorList>
            <person name="Machado R.A.R."/>
            <person name="Bhat A."/>
            <person name="Loulou A."/>
            <person name="Kallel S."/>
        </authorList>
    </citation>
    <scope>NUCLEOTIDE SEQUENCE</scope>
    <source>
        <strain evidence="3">DSM 16503</strain>
    </source>
</reference>
<dbReference type="PANTHER" id="PTHR13847">
    <property type="entry name" value="SARCOSINE DEHYDROGENASE-RELATED"/>
    <property type="match status" value="1"/>
</dbReference>
<dbReference type="Pfam" id="PF01266">
    <property type="entry name" value="DAO"/>
    <property type="match status" value="1"/>
</dbReference>
<dbReference type="Gene3D" id="3.50.50.60">
    <property type="entry name" value="FAD/NAD(P)-binding domain"/>
    <property type="match status" value="1"/>
</dbReference>
<gene>
    <name evidence="3" type="ORF">OSH02_09475</name>
</gene>
<dbReference type="InterPro" id="IPR036188">
    <property type="entry name" value="FAD/NAD-bd_sf"/>
</dbReference>
<proteinExistence type="predicted"/>
<sequence>MNADGRSHGLWQASAPAPVVCERLQGQVQADVAVIGAGFTGLSAALNLAQAGARVVVLEGAQIGFGGSGRNVGLVNAGLWLEPETLLKTLGSYYGDRLLHLLSRAPAAVYELVAQHRIDCQALQNGTLHCAVGAGGLRNIRKRWQQWQALGAPVELLDHTQATAATGTIAYTGALLDRRAGTLQPLAYVRGLARAAITAGARIYEQSAVRRVEDGRTHWVLQTQDGEVLAPWVIVATNAYTSDIWPALPAELVRLPYFNVATQPLDTALRAQILPGRQGAWDTRSVLSSYRFDQAGRLVFGSVGALRGRGQAIHKAWAQRALQRLFPALKHVQFDYEWYGWIGMTSDAVPRLHQLGRQVLSFSGYNGRGIAPGTVFGRELAHLVLGRIKVEELPLPLSPLKSVPCKLGKEAVYEYGAQLAHLVGARSSQGRRRF</sequence>
<dbReference type="InterPro" id="IPR006076">
    <property type="entry name" value="FAD-dep_OxRdtase"/>
</dbReference>
<evidence type="ECO:0000313" key="3">
    <source>
        <dbReference type="EMBL" id="MCX5565594.1"/>
    </source>
</evidence>
<dbReference type="AlphaFoldDB" id="A0AAW5VT09"/>
<dbReference type="EMBL" id="JAPKNB010000006">
    <property type="protein sequence ID" value="MCX5565594.1"/>
    <property type="molecule type" value="Genomic_DNA"/>
</dbReference>
<dbReference type="GO" id="GO:0005737">
    <property type="term" value="C:cytoplasm"/>
    <property type="evidence" value="ECO:0007669"/>
    <property type="project" value="TreeGrafter"/>
</dbReference>
<dbReference type="SUPFAM" id="SSF51905">
    <property type="entry name" value="FAD/NAD(P)-binding domain"/>
    <property type="match status" value="1"/>
</dbReference>